<dbReference type="EMBL" id="CP009788">
    <property type="protein sequence ID" value="AJE02887.1"/>
    <property type="molecule type" value="Genomic_DNA"/>
</dbReference>
<dbReference type="STRING" id="345632.GPICK_05455"/>
<protein>
    <submittedName>
        <fullName evidence="1">Uncharacterized protein</fullName>
    </submittedName>
</protein>
<proteinExistence type="predicted"/>
<reference evidence="1 2" key="1">
    <citation type="journal article" date="2015" name="Genome Announc.">
        <title>Complete Genome of Geobacter pickeringii G13T, a Metal-Reducing Isolate from Sedimentary Kaolin Deposits.</title>
        <authorList>
            <person name="Badalamenti J.P."/>
            <person name="Bond D.R."/>
        </authorList>
    </citation>
    <scope>NUCLEOTIDE SEQUENCE [LARGE SCALE GENOMIC DNA]</scope>
    <source>
        <strain evidence="1 2">G13</strain>
    </source>
</reference>
<sequence>MVEPLFESPAAPEPMFFAEVEEVSPADDLWGAFELEDEVVEEVASPAPGRVEESSHAAAVALASVETAGFGIPAEEDFAFGIEEEPVAPESAATEQFEALSADTFSFESVSAPPADPFAFEVEEPAVPVVEEPSAAFAAPVVDSFVPAFEEPIPPVVEQQFAPEEEYVPAEAPIAPVATTAAPAGTITLTEEQLAAAISRISREIIEKIAWEVVPDLAETLIKEEIRKIKEGS</sequence>
<gene>
    <name evidence="1" type="ORF">GPICK_05455</name>
</gene>
<evidence type="ECO:0000313" key="2">
    <source>
        <dbReference type="Proteomes" id="UP000057609"/>
    </source>
</evidence>
<dbReference type="AlphaFoldDB" id="A0A0B5B8L7"/>
<evidence type="ECO:0000313" key="1">
    <source>
        <dbReference type="EMBL" id="AJE02887.1"/>
    </source>
</evidence>
<dbReference type="HOGENOM" id="CLU_1188592_0_0_7"/>
<dbReference type="KEGG" id="gpi:GPICK_05455"/>
<accession>A0A0B5B8L7</accession>
<dbReference type="Proteomes" id="UP000057609">
    <property type="component" value="Chromosome"/>
</dbReference>
<keyword evidence="2" id="KW-1185">Reference proteome</keyword>
<organism evidence="1 2">
    <name type="scientific">Geobacter pickeringii</name>
    <dbReference type="NCBI Taxonomy" id="345632"/>
    <lineage>
        <taxon>Bacteria</taxon>
        <taxon>Pseudomonadati</taxon>
        <taxon>Thermodesulfobacteriota</taxon>
        <taxon>Desulfuromonadia</taxon>
        <taxon>Geobacterales</taxon>
        <taxon>Geobacteraceae</taxon>
        <taxon>Geobacter</taxon>
    </lineage>
</organism>
<dbReference type="RefSeq" id="WP_039741162.1">
    <property type="nucleotide sequence ID" value="NZ_CP009788.1"/>
</dbReference>
<name>A0A0B5B8L7_9BACT</name>